<comment type="subcellular location">
    <subcellularLocation>
        <location evidence="2">Membrane</location>
        <topology evidence="2">Multi-pass membrane protein</topology>
    </subcellularLocation>
</comment>
<evidence type="ECO:0000256" key="5">
    <source>
        <dbReference type="ARBA" id="ARBA00022692"/>
    </source>
</evidence>
<gene>
    <name evidence="10" type="primary">RHBDL2</name>
</gene>
<keyword evidence="7" id="KW-0472">Membrane</keyword>
<evidence type="ECO:0000313" key="9">
    <source>
        <dbReference type="Proteomes" id="UP000695026"/>
    </source>
</evidence>
<accession>A0A9F5J2F6</accession>
<dbReference type="PANTHER" id="PTHR45840:SF6">
    <property type="entry name" value="RHOMBOID-RELATED PROTEIN 2"/>
    <property type="match status" value="1"/>
</dbReference>
<evidence type="ECO:0000259" key="8">
    <source>
        <dbReference type="Pfam" id="PF01694"/>
    </source>
</evidence>
<dbReference type="RefSeq" id="XP_025030912.1">
    <property type="nucleotide sequence ID" value="XM_025175144.1"/>
</dbReference>
<dbReference type="SUPFAM" id="SSF144091">
    <property type="entry name" value="Rhomboid-like"/>
    <property type="match status" value="1"/>
</dbReference>
<keyword evidence="5" id="KW-0812">Transmembrane</keyword>
<sequence length="266" mass="30766">MNVPLKVVCIMELERFNLEDAPEIQQEEEQSEDKSRCPWIKCSIHDTVAKWMLPEEARATYLERANCIPPPIFILAISLAELAAFIYYAVWKPQKQWITLDMGIWESPFIYRPDKRKEAWRFLSYMFLHAGLEHIIGNLVLQLCLGIPLELVHKGHRVGAVYLAGVIAELPRNDSSVWSCKTAVHQPNSWNRCRICFVQKISLSFKWASVHIAGLELIKSILANRYWKLVQMSENCLHILGCSGKWINEETCTAFYCRMSAHMVEI</sequence>
<evidence type="ECO:0000313" key="10">
    <source>
        <dbReference type="RefSeq" id="XP_025030912.1"/>
    </source>
</evidence>
<feature type="domain" description="Peptidase S54 rhomboid" evidence="8">
    <location>
        <begin position="117"/>
        <end position="168"/>
    </location>
</feature>
<dbReference type="GO" id="GO:0004252">
    <property type="term" value="F:serine-type endopeptidase activity"/>
    <property type="evidence" value="ECO:0007669"/>
    <property type="project" value="InterPro"/>
</dbReference>
<reference evidence="10" key="1">
    <citation type="submission" date="2025-08" db="UniProtKB">
        <authorList>
            <consortium name="RefSeq"/>
        </authorList>
    </citation>
    <scope>IDENTIFICATION</scope>
    <source>
        <tissue evidence="10">Liver</tissue>
    </source>
</reference>
<evidence type="ECO:0000256" key="3">
    <source>
        <dbReference type="ARBA" id="ARBA00009045"/>
    </source>
</evidence>
<dbReference type="GeneID" id="103063065"/>
<dbReference type="PANTHER" id="PTHR45840">
    <property type="entry name" value="RHOMBOID-RELATED PROTEIN"/>
    <property type="match status" value="1"/>
</dbReference>
<comment type="catalytic activity">
    <reaction evidence="1">
        <text>Cleaves type-1 transmembrane domains using a catalytic dyad composed of serine and histidine that are contributed by different transmembrane domains.</text>
        <dbReference type="EC" id="3.4.21.105"/>
    </reaction>
</comment>
<dbReference type="Gene3D" id="1.20.1540.10">
    <property type="entry name" value="Rhomboid-like"/>
    <property type="match status" value="1"/>
</dbReference>
<dbReference type="Pfam" id="PF01694">
    <property type="entry name" value="Rhomboid"/>
    <property type="match status" value="1"/>
</dbReference>
<evidence type="ECO:0000256" key="6">
    <source>
        <dbReference type="ARBA" id="ARBA00022989"/>
    </source>
</evidence>
<dbReference type="Proteomes" id="UP000695026">
    <property type="component" value="Unplaced"/>
</dbReference>
<dbReference type="InterPro" id="IPR035952">
    <property type="entry name" value="Rhomboid-like_sf"/>
</dbReference>
<proteinExistence type="inferred from homology"/>
<dbReference type="InterPro" id="IPR022764">
    <property type="entry name" value="Peptidase_S54_rhomboid_dom"/>
</dbReference>
<keyword evidence="9" id="KW-1185">Reference proteome</keyword>
<evidence type="ECO:0000256" key="4">
    <source>
        <dbReference type="ARBA" id="ARBA00013039"/>
    </source>
</evidence>
<dbReference type="CTD" id="54933"/>
<evidence type="ECO:0000256" key="2">
    <source>
        <dbReference type="ARBA" id="ARBA00004141"/>
    </source>
</evidence>
<dbReference type="GO" id="GO:0016020">
    <property type="term" value="C:membrane"/>
    <property type="evidence" value="ECO:0007669"/>
    <property type="project" value="UniProtKB-SubCell"/>
</dbReference>
<dbReference type="AlphaFoldDB" id="A0A9F5J2F6"/>
<organism evidence="9 10">
    <name type="scientific">Python bivittatus</name>
    <name type="common">Burmese python</name>
    <name type="synonym">Python molurus bivittatus</name>
    <dbReference type="NCBI Taxonomy" id="176946"/>
    <lineage>
        <taxon>Eukaryota</taxon>
        <taxon>Metazoa</taxon>
        <taxon>Chordata</taxon>
        <taxon>Craniata</taxon>
        <taxon>Vertebrata</taxon>
        <taxon>Euteleostomi</taxon>
        <taxon>Lepidosauria</taxon>
        <taxon>Squamata</taxon>
        <taxon>Bifurcata</taxon>
        <taxon>Unidentata</taxon>
        <taxon>Episquamata</taxon>
        <taxon>Toxicofera</taxon>
        <taxon>Serpentes</taxon>
        <taxon>Henophidia</taxon>
        <taxon>Pythonidae</taxon>
        <taxon>Python</taxon>
    </lineage>
</organism>
<keyword evidence="6" id="KW-1133">Transmembrane helix</keyword>
<evidence type="ECO:0000256" key="7">
    <source>
        <dbReference type="ARBA" id="ARBA00023136"/>
    </source>
</evidence>
<name>A0A9F5J2F6_PYTBI</name>
<evidence type="ECO:0000256" key="1">
    <source>
        <dbReference type="ARBA" id="ARBA00000156"/>
    </source>
</evidence>
<dbReference type="InterPro" id="IPR051739">
    <property type="entry name" value="Rhomboid_IM_Serine_Proteases"/>
</dbReference>
<dbReference type="EC" id="3.4.21.105" evidence="4"/>
<comment type="similarity">
    <text evidence="3">Belongs to the peptidase S54 family.</text>
</comment>
<protein>
    <recommendedName>
        <fullName evidence="4">rhomboid protease</fullName>
        <ecNumber evidence="4">3.4.21.105</ecNumber>
    </recommendedName>
</protein>